<dbReference type="RefSeq" id="WP_007573461.1">
    <property type="nucleotide sequence ID" value="NZ_BPTS01000001.1"/>
</dbReference>
<keyword evidence="3" id="KW-0731">Sigma factor</keyword>
<evidence type="ECO:0000259" key="5">
    <source>
        <dbReference type="Pfam" id="PF04542"/>
    </source>
</evidence>
<dbReference type="InterPro" id="IPR039425">
    <property type="entry name" value="RNA_pol_sigma-70-like"/>
</dbReference>
<dbReference type="EMBL" id="GL945017">
    <property type="protein sequence ID" value="EGN56377.1"/>
    <property type="molecule type" value="Genomic_DNA"/>
</dbReference>
<evidence type="ECO:0000313" key="8">
    <source>
        <dbReference type="Proteomes" id="UP000002772"/>
    </source>
</evidence>
<dbReference type="OrthoDB" id="1342792at2"/>
<evidence type="ECO:0000256" key="2">
    <source>
        <dbReference type="ARBA" id="ARBA00023015"/>
    </source>
</evidence>
<evidence type="ECO:0000256" key="4">
    <source>
        <dbReference type="ARBA" id="ARBA00023163"/>
    </source>
</evidence>
<feature type="domain" description="RNA polymerase sigma-70 region 2" evidence="5">
    <location>
        <begin position="30"/>
        <end position="95"/>
    </location>
</feature>
<evidence type="ECO:0000313" key="7">
    <source>
        <dbReference type="EMBL" id="EGN56377.1"/>
    </source>
</evidence>
<dbReference type="InterPro" id="IPR036388">
    <property type="entry name" value="WH-like_DNA-bd_sf"/>
</dbReference>
<feature type="domain" description="RNA polymerase sigma factor 70 region 4 type 2" evidence="6">
    <location>
        <begin position="130"/>
        <end position="179"/>
    </location>
</feature>
<accession>F8N7F0</accession>
<name>F8N7F0_9BACT</name>
<evidence type="ECO:0000256" key="3">
    <source>
        <dbReference type="ARBA" id="ARBA00023082"/>
    </source>
</evidence>
<keyword evidence="4" id="KW-0804">Transcription</keyword>
<sequence length="200" mass="23482">MASPPKPSHNNETLLISELSIGSKKAFDTIYQMYASRLFAFCLRYTKSTFDAEEIVENTFVRLWLNRRNLKRKDSIKPILFTICRHELIDIFRKRIKTPEYVSYLECKEQMAIEQTDSHLEYDEFVKRMNQAIDKLSPTQQRVLRLSKLRGLRNEEIVAETGLSMQTVKNQLSLALKRLRKELGGAGMMYFIFFEVLSIE</sequence>
<dbReference type="InterPro" id="IPR014327">
    <property type="entry name" value="RNA_pol_sigma70_bacteroid"/>
</dbReference>
<dbReference type="HOGENOM" id="CLU_047691_4_1_10"/>
<gene>
    <name evidence="7" type="ORF">Premu_0922</name>
</gene>
<dbReference type="Gene3D" id="1.10.10.10">
    <property type="entry name" value="Winged helix-like DNA-binding domain superfamily/Winged helix DNA-binding domain"/>
    <property type="match status" value="1"/>
</dbReference>
<proteinExistence type="inferred from homology"/>
<keyword evidence="8" id="KW-1185">Reference proteome</keyword>
<dbReference type="InterPro" id="IPR014284">
    <property type="entry name" value="RNA_pol_sigma-70_dom"/>
</dbReference>
<dbReference type="eggNOG" id="COG1595">
    <property type="taxonomic scope" value="Bacteria"/>
</dbReference>
<dbReference type="Gene3D" id="1.10.1740.10">
    <property type="match status" value="1"/>
</dbReference>
<dbReference type="NCBIfam" id="TIGR02937">
    <property type="entry name" value="sigma70-ECF"/>
    <property type="match status" value="1"/>
</dbReference>
<dbReference type="InterPro" id="IPR013325">
    <property type="entry name" value="RNA_pol_sigma_r2"/>
</dbReference>
<dbReference type="AlphaFoldDB" id="F8N7F0"/>
<protein>
    <submittedName>
        <fullName evidence="7">RNA polymerase, sigma-24 subunit, ECF subfamily</fullName>
    </submittedName>
</protein>
<dbReference type="GO" id="GO:0016987">
    <property type="term" value="F:sigma factor activity"/>
    <property type="evidence" value="ECO:0007669"/>
    <property type="project" value="UniProtKB-KW"/>
</dbReference>
<dbReference type="SUPFAM" id="SSF88946">
    <property type="entry name" value="Sigma2 domain of RNA polymerase sigma factors"/>
    <property type="match status" value="1"/>
</dbReference>
<dbReference type="Proteomes" id="UP000002772">
    <property type="component" value="Unassembled WGS sequence"/>
</dbReference>
<evidence type="ECO:0000259" key="6">
    <source>
        <dbReference type="Pfam" id="PF08281"/>
    </source>
</evidence>
<dbReference type="SUPFAM" id="SSF88659">
    <property type="entry name" value="Sigma3 and sigma4 domains of RNA polymerase sigma factors"/>
    <property type="match status" value="1"/>
</dbReference>
<dbReference type="InterPro" id="IPR013249">
    <property type="entry name" value="RNA_pol_sigma70_r4_t2"/>
</dbReference>
<dbReference type="PANTHER" id="PTHR43133:SF46">
    <property type="entry name" value="RNA POLYMERASE SIGMA-70 FACTOR ECF SUBFAMILY"/>
    <property type="match status" value="1"/>
</dbReference>
<keyword evidence="2" id="KW-0805">Transcription regulation</keyword>
<evidence type="ECO:0000256" key="1">
    <source>
        <dbReference type="ARBA" id="ARBA00010641"/>
    </source>
</evidence>
<dbReference type="Pfam" id="PF04542">
    <property type="entry name" value="Sigma70_r2"/>
    <property type="match status" value="1"/>
</dbReference>
<dbReference type="PANTHER" id="PTHR43133">
    <property type="entry name" value="RNA POLYMERASE ECF-TYPE SIGMA FACTO"/>
    <property type="match status" value="1"/>
</dbReference>
<dbReference type="GO" id="GO:0003677">
    <property type="term" value="F:DNA binding"/>
    <property type="evidence" value="ECO:0007669"/>
    <property type="project" value="InterPro"/>
</dbReference>
<dbReference type="STRING" id="688246.Premu_0922"/>
<organism evidence="7 8">
    <name type="scientific">Hallella multisaccharivorax DSM 17128</name>
    <dbReference type="NCBI Taxonomy" id="688246"/>
    <lineage>
        <taxon>Bacteria</taxon>
        <taxon>Pseudomonadati</taxon>
        <taxon>Bacteroidota</taxon>
        <taxon>Bacteroidia</taxon>
        <taxon>Bacteroidales</taxon>
        <taxon>Prevotellaceae</taxon>
        <taxon>Hallella</taxon>
    </lineage>
</organism>
<dbReference type="InterPro" id="IPR007627">
    <property type="entry name" value="RNA_pol_sigma70_r2"/>
</dbReference>
<dbReference type="GO" id="GO:0006352">
    <property type="term" value="P:DNA-templated transcription initiation"/>
    <property type="evidence" value="ECO:0007669"/>
    <property type="project" value="InterPro"/>
</dbReference>
<dbReference type="Pfam" id="PF08281">
    <property type="entry name" value="Sigma70_r4_2"/>
    <property type="match status" value="1"/>
</dbReference>
<comment type="similarity">
    <text evidence="1">Belongs to the sigma-70 factor family. ECF subfamily.</text>
</comment>
<dbReference type="InterPro" id="IPR013324">
    <property type="entry name" value="RNA_pol_sigma_r3/r4-like"/>
</dbReference>
<dbReference type="NCBIfam" id="TIGR02985">
    <property type="entry name" value="Sig70_bacteroi1"/>
    <property type="match status" value="1"/>
</dbReference>
<reference evidence="8" key="1">
    <citation type="journal article" date="2011" name="Stand. Genomic Sci.">
        <title>Non-contiguous finished genome sequence of the opportunistic oral pathogen Prevotella multisaccharivorax type strain (PPPA20).</title>
        <authorList>
            <person name="Pati A."/>
            <person name="Gronow S."/>
            <person name="Lu M."/>
            <person name="Lapidus A."/>
            <person name="Nolan M."/>
            <person name="Lucas S."/>
            <person name="Hammon N."/>
            <person name="Deshpande S."/>
            <person name="Cheng J.F."/>
            <person name="Tapia R."/>
            <person name="Han C."/>
            <person name="Goodwin L."/>
            <person name="Pitluck S."/>
            <person name="Liolios K."/>
            <person name="Pagani I."/>
            <person name="Mavromatis K."/>
            <person name="Mikhailova N."/>
            <person name="Huntemann M."/>
            <person name="Chen A."/>
            <person name="Palaniappan K."/>
            <person name="Land M."/>
            <person name="Hauser L."/>
            <person name="Detter J.C."/>
            <person name="Brambilla E.M."/>
            <person name="Rohde M."/>
            <person name="Goker M."/>
            <person name="Woyke T."/>
            <person name="Bristow J."/>
            <person name="Eisen J.A."/>
            <person name="Markowitz V."/>
            <person name="Hugenholtz P."/>
            <person name="Kyrpides N.C."/>
            <person name="Klenk H.P."/>
            <person name="Ivanova N."/>
        </authorList>
    </citation>
    <scope>NUCLEOTIDE SEQUENCE [LARGE SCALE GENOMIC DNA]</scope>
    <source>
        <strain evidence="8">DSM 17128</strain>
    </source>
</reference>